<protein>
    <submittedName>
        <fullName evidence="2">Uncharacterized protein</fullName>
    </submittedName>
</protein>
<comment type="caution">
    <text evidence="2">The sequence shown here is derived from an EMBL/GenBank/DDBJ whole genome shotgun (WGS) entry which is preliminary data.</text>
</comment>
<accession>A0A1V6TK30</accession>
<evidence type="ECO:0000256" key="1">
    <source>
        <dbReference type="SAM" id="MobiDB-lite"/>
    </source>
</evidence>
<feature type="compositionally biased region" description="Acidic residues" evidence="1">
    <location>
        <begin position="315"/>
        <end position="332"/>
    </location>
</feature>
<sequence length="332" mass="36814">MGPSKRPLDLEYAEQMQYHPYGTALYRPQPRDVFHPGMVGYFNEDGDWNPIIDLSQKSQPSFTESTSAASLIPPDDLPPMARPEEHTWGPKLGDTTRVRQVDLSAGIGEMSLLAAAGAPLSLESCYRFENTESTGAVLITGAPILHERFYHATPFKRWVVSNATNLLTERTELKKNALWVITSIWSAEEAAVNCWREHHRAVDVGFKVGFVEIGELAPKGKWVDGGSSEGWVRVKGDESSGGRRVVFFGGLKFKYRHIIGGLGSQNKRTAFRGESSEKETVAASLKAEDGTEYDLFCESLLEDESLRPEQGAKDSEDEPDQLEADDGSDDDW</sequence>
<dbReference type="OrthoDB" id="2883672at2759"/>
<keyword evidence="3" id="KW-1185">Reference proteome</keyword>
<feature type="region of interest" description="Disordered" evidence="1">
    <location>
        <begin position="302"/>
        <end position="332"/>
    </location>
</feature>
<dbReference type="EMBL" id="MLKD01000005">
    <property type="protein sequence ID" value="OQE26354.1"/>
    <property type="molecule type" value="Genomic_DNA"/>
</dbReference>
<name>A0A1V6TK30_9EURO</name>
<evidence type="ECO:0000313" key="3">
    <source>
        <dbReference type="Proteomes" id="UP000191285"/>
    </source>
</evidence>
<proteinExistence type="predicted"/>
<evidence type="ECO:0000313" key="2">
    <source>
        <dbReference type="EMBL" id="OQE26354.1"/>
    </source>
</evidence>
<organism evidence="2 3">
    <name type="scientific">Penicillium steckii</name>
    <dbReference type="NCBI Taxonomy" id="303698"/>
    <lineage>
        <taxon>Eukaryota</taxon>
        <taxon>Fungi</taxon>
        <taxon>Dikarya</taxon>
        <taxon>Ascomycota</taxon>
        <taxon>Pezizomycotina</taxon>
        <taxon>Eurotiomycetes</taxon>
        <taxon>Eurotiomycetidae</taxon>
        <taxon>Eurotiales</taxon>
        <taxon>Aspergillaceae</taxon>
        <taxon>Penicillium</taxon>
    </lineage>
</organism>
<feature type="compositionally biased region" description="Basic and acidic residues" evidence="1">
    <location>
        <begin position="304"/>
        <end position="314"/>
    </location>
</feature>
<dbReference type="Proteomes" id="UP000191285">
    <property type="component" value="Unassembled WGS sequence"/>
</dbReference>
<gene>
    <name evidence="2" type="ORF">PENSTE_c005G02225</name>
</gene>
<dbReference type="AlphaFoldDB" id="A0A1V6TK30"/>
<reference evidence="3" key="1">
    <citation type="journal article" date="2017" name="Nat. Microbiol.">
        <title>Global analysis of biosynthetic gene clusters reveals vast potential of secondary metabolite production in Penicillium species.</title>
        <authorList>
            <person name="Nielsen J.C."/>
            <person name="Grijseels S."/>
            <person name="Prigent S."/>
            <person name="Ji B."/>
            <person name="Dainat J."/>
            <person name="Nielsen K.F."/>
            <person name="Frisvad J.C."/>
            <person name="Workman M."/>
            <person name="Nielsen J."/>
        </authorList>
    </citation>
    <scope>NUCLEOTIDE SEQUENCE [LARGE SCALE GENOMIC DNA]</scope>
    <source>
        <strain evidence="3">IBT 24891</strain>
    </source>
</reference>